<dbReference type="InterPro" id="IPR011008">
    <property type="entry name" value="Dimeric_a/b-barrel"/>
</dbReference>
<dbReference type="Pfam" id="PF03795">
    <property type="entry name" value="YCII"/>
    <property type="match status" value="1"/>
</dbReference>
<gene>
    <name evidence="3" type="ORF">GGD50_005996</name>
</gene>
<dbReference type="AlphaFoldDB" id="A0A7W8XXQ1"/>
<comment type="similarity">
    <text evidence="1">Belongs to the YciI family.</text>
</comment>
<evidence type="ECO:0000313" key="4">
    <source>
        <dbReference type="Proteomes" id="UP000549882"/>
    </source>
</evidence>
<reference evidence="3 4" key="1">
    <citation type="submission" date="2020-08" db="EMBL/GenBank/DDBJ databases">
        <title>Genomic Encyclopedia of Type Strains, Phase IV (KMG-V): Genome sequencing to study the core and pangenomes of soil and plant-associated prokaryotes.</title>
        <authorList>
            <person name="Whitman W."/>
        </authorList>
    </citation>
    <scope>NUCLEOTIDE SEQUENCE [LARGE SCALE GENOMIC DNA]</scope>
    <source>
        <strain evidence="3 4">SEMIA 4064</strain>
    </source>
</reference>
<comment type="caution">
    <text evidence="3">The sequence shown here is derived from an EMBL/GenBank/DDBJ whole genome shotgun (WGS) entry which is preliminary data.</text>
</comment>
<accession>A0A7W8XXQ1</accession>
<evidence type="ECO:0000313" key="3">
    <source>
        <dbReference type="EMBL" id="MBB5577344.1"/>
    </source>
</evidence>
<proteinExistence type="inferred from homology"/>
<dbReference type="RefSeq" id="WP_210318997.1">
    <property type="nucleotide sequence ID" value="NZ_JACHBI010000019.1"/>
</dbReference>
<dbReference type="PANTHER" id="PTHR37828">
    <property type="entry name" value="GSR2449 PROTEIN"/>
    <property type="match status" value="1"/>
</dbReference>
<name>A0A7W8XXQ1_9HYPH</name>
<evidence type="ECO:0000256" key="1">
    <source>
        <dbReference type="ARBA" id="ARBA00007689"/>
    </source>
</evidence>
<dbReference type="Proteomes" id="UP000549882">
    <property type="component" value="Unassembled WGS sequence"/>
</dbReference>
<keyword evidence="4" id="KW-1185">Reference proteome</keyword>
<protein>
    <submittedName>
        <fullName evidence="3">Uncharacterized protein YciI</fullName>
    </submittedName>
</protein>
<dbReference type="SUPFAM" id="SSF54909">
    <property type="entry name" value="Dimeric alpha+beta barrel"/>
    <property type="match status" value="1"/>
</dbReference>
<dbReference type="InterPro" id="IPR005545">
    <property type="entry name" value="YCII"/>
</dbReference>
<evidence type="ECO:0000259" key="2">
    <source>
        <dbReference type="Pfam" id="PF03795"/>
    </source>
</evidence>
<dbReference type="PANTHER" id="PTHR37828:SF1">
    <property type="entry name" value="YCII-RELATED DOMAIN-CONTAINING PROTEIN"/>
    <property type="match status" value="1"/>
</dbReference>
<organism evidence="3 4">
    <name type="scientific">Rhizobium paranaense</name>
    <dbReference type="NCBI Taxonomy" id="1650438"/>
    <lineage>
        <taxon>Bacteria</taxon>
        <taxon>Pseudomonadati</taxon>
        <taxon>Pseudomonadota</taxon>
        <taxon>Alphaproteobacteria</taxon>
        <taxon>Hyphomicrobiales</taxon>
        <taxon>Rhizobiaceae</taxon>
        <taxon>Rhizobium/Agrobacterium group</taxon>
        <taxon>Rhizobium</taxon>
    </lineage>
</organism>
<feature type="domain" description="YCII-related" evidence="2">
    <location>
        <begin position="9"/>
        <end position="88"/>
    </location>
</feature>
<sequence>MKTIDAPIFVVLVRYTQPVEAVMKHLEAHREFIASGYARGIFLVSGRGADGDPGVVVASGVSRQELEQLMKEDPFHQHSMATYEILKFHASRACDELGQLFPSL</sequence>
<dbReference type="EMBL" id="JACHBI010000019">
    <property type="protein sequence ID" value="MBB5577344.1"/>
    <property type="molecule type" value="Genomic_DNA"/>
</dbReference>